<reference evidence="2 3" key="1">
    <citation type="journal article" date="2024" name="G3 (Bethesda)">
        <title>Genome assembly of Hibiscus sabdariffa L. provides insights into metabolisms of medicinal natural products.</title>
        <authorList>
            <person name="Kim T."/>
        </authorList>
    </citation>
    <scope>NUCLEOTIDE SEQUENCE [LARGE SCALE GENOMIC DNA]</scope>
    <source>
        <strain evidence="2">TK-2024</strain>
        <tissue evidence="2">Old leaves</tissue>
    </source>
</reference>
<gene>
    <name evidence="2" type="ORF">V6N12_067028</name>
</gene>
<dbReference type="Proteomes" id="UP001472677">
    <property type="component" value="Unassembled WGS sequence"/>
</dbReference>
<protein>
    <submittedName>
        <fullName evidence="2">Uncharacterized protein</fullName>
    </submittedName>
</protein>
<comment type="caution">
    <text evidence="2">The sequence shown here is derived from an EMBL/GenBank/DDBJ whole genome shotgun (WGS) entry which is preliminary data.</text>
</comment>
<evidence type="ECO:0000256" key="1">
    <source>
        <dbReference type="SAM" id="MobiDB-lite"/>
    </source>
</evidence>
<evidence type="ECO:0000313" key="3">
    <source>
        <dbReference type="Proteomes" id="UP001472677"/>
    </source>
</evidence>
<name>A0ABR2BKQ9_9ROSI</name>
<proteinExistence type="predicted"/>
<evidence type="ECO:0000313" key="2">
    <source>
        <dbReference type="EMBL" id="KAK8507695.1"/>
    </source>
</evidence>
<accession>A0ABR2BKQ9</accession>
<organism evidence="2 3">
    <name type="scientific">Hibiscus sabdariffa</name>
    <name type="common">roselle</name>
    <dbReference type="NCBI Taxonomy" id="183260"/>
    <lineage>
        <taxon>Eukaryota</taxon>
        <taxon>Viridiplantae</taxon>
        <taxon>Streptophyta</taxon>
        <taxon>Embryophyta</taxon>
        <taxon>Tracheophyta</taxon>
        <taxon>Spermatophyta</taxon>
        <taxon>Magnoliopsida</taxon>
        <taxon>eudicotyledons</taxon>
        <taxon>Gunneridae</taxon>
        <taxon>Pentapetalae</taxon>
        <taxon>rosids</taxon>
        <taxon>malvids</taxon>
        <taxon>Malvales</taxon>
        <taxon>Malvaceae</taxon>
        <taxon>Malvoideae</taxon>
        <taxon>Hibiscus</taxon>
    </lineage>
</organism>
<sequence>MQSFSQQLDTNGNLGTIPDSDDLAATLPDEINPSSTLQPSVPVVMTKPRGSQVSMEQMLLLWIWASEDSTLVRSRNLQLFMLRAVAKEGNKVADQMTKLAPPDSLEVELFTVPPLVVGRLLHADVGD</sequence>
<feature type="compositionally biased region" description="Polar residues" evidence="1">
    <location>
        <begin position="1"/>
        <end position="14"/>
    </location>
</feature>
<keyword evidence="3" id="KW-1185">Reference proteome</keyword>
<feature type="region of interest" description="Disordered" evidence="1">
    <location>
        <begin position="1"/>
        <end position="42"/>
    </location>
</feature>
<dbReference type="EMBL" id="JBBPBM010000106">
    <property type="protein sequence ID" value="KAK8507695.1"/>
    <property type="molecule type" value="Genomic_DNA"/>
</dbReference>